<dbReference type="InterPro" id="IPR036396">
    <property type="entry name" value="Cyt_P450_sf"/>
</dbReference>
<accession>A0ABD3U0U4</accession>
<dbReference type="PROSITE" id="PS00086">
    <property type="entry name" value="CYTOCHROME_P450"/>
    <property type="match status" value="1"/>
</dbReference>
<dbReference type="InterPro" id="IPR002401">
    <property type="entry name" value="Cyt_P450_E_grp-I"/>
</dbReference>
<evidence type="ECO:0000256" key="3">
    <source>
        <dbReference type="ARBA" id="ARBA00022723"/>
    </source>
</evidence>
<dbReference type="EMBL" id="JBJQND010000017">
    <property type="protein sequence ID" value="KAL3841848.1"/>
    <property type="molecule type" value="Genomic_DNA"/>
</dbReference>
<dbReference type="PRINTS" id="PR00463">
    <property type="entry name" value="EP450I"/>
</dbReference>
<dbReference type="Gene3D" id="1.10.630.10">
    <property type="entry name" value="Cytochrome P450"/>
    <property type="match status" value="1"/>
</dbReference>
<keyword evidence="3 7" id="KW-0479">Metal-binding</keyword>
<sequence length="544" mass="63106">MLVQCIASTTHNKGSLKAPGCQTDARMFDSGYTWELIVLLSLPLLWLYKGTKRKKGVYQPLPGPKGWPLFGNILGIDTNKMPHQCTEWSKEYGPIYQFAVPGKRVAVLTSLHWMQKVFDSNFVRSHTNDRTVNSSRFFYKDRKHIGGADLSEQILHLRMILHRDVHLYLTGKSEFESSFSEVLQRRNNSIQDNNGNTFNPHELIKKNLSNVLYTLLIGKTLPESNPDHGMMWDLCDWLYRLIDPNVDSTLRMFPFLRFLPGKCGHIYRKSIEARDKVFRIIFDEHKATYQHGTIRGLLDVCFKTQMDEKERTGCTWLTDDYIKGLMSDILLAGMTELLKAHRLYLLLMIQHPECQKKAQNEIDTVLGMNAPALEDFDKLPYLQATIMECLRYTSQTPLAIPHKCNTDVVIDGYLIKKDTVIIPNLWGIHHDDNTWGDPWNYRPERFLDENGKLIPEDHSLYKAFIPFSIGPRRCPGEKFSRMRLFLCLTTLLQGFTFLPPEDEQLPSPDPRLYTTRYPMYEPQFECRAIPRQILPTNRHAQSCK</sequence>
<feature type="binding site" description="axial binding residue" evidence="7">
    <location>
        <position position="474"/>
    </location>
    <ligand>
        <name>heme</name>
        <dbReference type="ChEBI" id="CHEBI:30413"/>
    </ligand>
    <ligandPart>
        <name>Fe</name>
        <dbReference type="ChEBI" id="CHEBI:18248"/>
    </ligandPart>
</feature>
<dbReference type="Proteomes" id="UP001634394">
    <property type="component" value="Unassembled WGS sequence"/>
</dbReference>
<evidence type="ECO:0000256" key="4">
    <source>
        <dbReference type="ARBA" id="ARBA00023002"/>
    </source>
</evidence>
<evidence type="ECO:0000313" key="10">
    <source>
        <dbReference type="Proteomes" id="UP001634394"/>
    </source>
</evidence>
<keyword evidence="5 7" id="KW-0408">Iron</keyword>
<evidence type="ECO:0000256" key="8">
    <source>
        <dbReference type="RuleBase" id="RU000461"/>
    </source>
</evidence>
<gene>
    <name evidence="9" type="ORF">ACJMK2_019945</name>
</gene>
<proteinExistence type="inferred from homology"/>
<dbReference type="GO" id="GO:0004497">
    <property type="term" value="F:monooxygenase activity"/>
    <property type="evidence" value="ECO:0007669"/>
    <property type="project" value="UniProtKB-KW"/>
</dbReference>
<dbReference type="GO" id="GO:0046872">
    <property type="term" value="F:metal ion binding"/>
    <property type="evidence" value="ECO:0007669"/>
    <property type="project" value="UniProtKB-KW"/>
</dbReference>
<keyword evidence="2 7" id="KW-0349">Heme</keyword>
<dbReference type="AlphaFoldDB" id="A0ABD3U0U4"/>
<dbReference type="Pfam" id="PF00067">
    <property type="entry name" value="p450"/>
    <property type="match status" value="1"/>
</dbReference>
<organism evidence="9 10">
    <name type="scientific">Sinanodonta woodiana</name>
    <name type="common">Chinese pond mussel</name>
    <name type="synonym">Anodonta woodiana</name>
    <dbReference type="NCBI Taxonomy" id="1069815"/>
    <lineage>
        <taxon>Eukaryota</taxon>
        <taxon>Metazoa</taxon>
        <taxon>Spiralia</taxon>
        <taxon>Lophotrochozoa</taxon>
        <taxon>Mollusca</taxon>
        <taxon>Bivalvia</taxon>
        <taxon>Autobranchia</taxon>
        <taxon>Heteroconchia</taxon>
        <taxon>Palaeoheterodonta</taxon>
        <taxon>Unionida</taxon>
        <taxon>Unionoidea</taxon>
        <taxon>Unionidae</taxon>
        <taxon>Unioninae</taxon>
        <taxon>Sinanodonta</taxon>
    </lineage>
</organism>
<keyword evidence="10" id="KW-1185">Reference proteome</keyword>
<evidence type="ECO:0000313" key="9">
    <source>
        <dbReference type="EMBL" id="KAL3841848.1"/>
    </source>
</evidence>
<reference evidence="9 10" key="1">
    <citation type="submission" date="2024-11" db="EMBL/GenBank/DDBJ databases">
        <title>Chromosome-level genome assembly of the freshwater bivalve Anodonta woodiana.</title>
        <authorList>
            <person name="Chen X."/>
        </authorList>
    </citation>
    <scope>NUCLEOTIDE SEQUENCE [LARGE SCALE GENOMIC DNA]</scope>
    <source>
        <strain evidence="9">MN2024</strain>
        <tissue evidence="9">Gills</tissue>
    </source>
</reference>
<evidence type="ECO:0000256" key="2">
    <source>
        <dbReference type="ARBA" id="ARBA00022617"/>
    </source>
</evidence>
<evidence type="ECO:0000256" key="7">
    <source>
        <dbReference type="PIRSR" id="PIRSR602401-1"/>
    </source>
</evidence>
<comment type="caution">
    <text evidence="9">The sequence shown here is derived from an EMBL/GenBank/DDBJ whole genome shotgun (WGS) entry which is preliminary data.</text>
</comment>
<evidence type="ECO:0000256" key="1">
    <source>
        <dbReference type="ARBA" id="ARBA00010617"/>
    </source>
</evidence>
<dbReference type="PANTHER" id="PTHR24289:SF1">
    <property type="entry name" value="STEROID 17-ALPHA-HYDROXYLASE_17,20 LYASE"/>
    <property type="match status" value="1"/>
</dbReference>
<comment type="cofactor">
    <cofactor evidence="7">
        <name>heme</name>
        <dbReference type="ChEBI" id="CHEBI:30413"/>
    </cofactor>
</comment>
<dbReference type="SUPFAM" id="SSF48264">
    <property type="entry name" value="Cytochrome P450"/>
    <property type="match status" value="1"/>
</dbReference>
<evidence type="ECO:0000256" key="6">
    <source>
        <dbReference type="ARBA" id="ARBA00023033"/>
    </source>
</evidence>
<protein>
    <recommendedName>
        <fullName evidence="11">Cytochrome P450</fullName>
    </recommendedName>
</protein>
<dbReference type="InterPro" id="IPR001128">
    <property type="entry name" value="Cyt_P450"/>
</dbReference>
<evidence type="ECO:0000256" key="5">
    <source>
        <dbReference type="ARBA" id="ARBA00023004"/>
    </source>
</evidence>
<keyword evidence="6 8" id="KW-0503">Monooxygenase</keyword>
<keyword evidence="4 8" id="KW-0560">Oxidoreductase</keyword>
<name>A0ABD3U0U4_SINWO</name>
<evidence type="ECO:0008006" key="11">
    <source>
        <dbReference type="Google" id="ProtNLM"/>
    </source>
</evidence>
<comment type="similarity">
    <text evidence="1 8">Belongs to the cytochrome P450 family.</text>
</comment>
<dbReference type="InterPro" id="IPR017972">
    <property type="entry name" value="Cyt_P450_CS"/>
</dbReference>
<dbReference type="PANTHER" id="PTHR24289">
    <property type="entry name" value="STEROID 17-ALPHA-HYDROXYLASE/17,20 LYASE"/>
    <property type="match status" value="1"/>
</dbReference>
<dbReference type="PRINTS" id="PR00385">
    <property type="entry name" value="P450"/>
</dbReference>